<dbReference type="PANTHER" id="PTHR11040:SF205">
    <property type="entry name" value="ZINC TRANSPORTER ZUPT"/>
    <property type="match status" value="1"/>
</dbReference>
<proteinExistence type="predicted"/>
<dbReference type="EMBL" id="JAAPAO010000009">
    <property type="protein sequence ID" value="KAF4677695.1"/>
    <property type="molecule type" value="Genomic_DNA"/>
</dbReference>
<sequence length="349" mass="37033">MVAHSENTGLAIGLTCAAGGATMLGGLVSMFVDPHNHKFMAGSLALAAGVMVFVSYVEIFPEATELFQEGGKFDEDEAFMMTTLVYFLATLLSLVVDWASHKWHARGRHKQRNECNVLEATPEEGSDVDDDDDDPHGIAPAAVALQELAGGRHVNPMVSEDSTPEKYRHQVSSITDLSTNSGAVVIAESATPSAYHKLELLKVALFTTGAICLHNFPEGILTFIGTIKDPSVGVALAMAIAIHNIPEGIAVASPVLRATGSKKQAAFWCFISAVAEPLGGILAWLVLSEQLSTDAYAVMFALSAGVMVYIAITKLFITACHLDHSHIWCAGGFFAGAAIMAASLALFRI</sequence>
<evidence type="ECO:0000256" key="3">
    <source>
        <dbReference type="ARBA" id="ARBA00022989"/>
    </source>
</evidence>
<feature type="transmembrane region" description="Helical" evidence="6">
    <location>
        <begin position="327"/>
        <end position="347"/>
    </location>
</feature>
<dbReference type="AlphaFoldDB" id="A0A7J6N1G7"/>
<reference evidence="7 8" key="1">
    <citation type="submission" date="2020-04" db="EMBL/GenBank/DDBJ databases">
        <title>Perkinsus chesapeaki whole genome sequence.</title>
        <authorList>
            <person name="Bogema D.R."/>
        </authorList>
    </citation>
    <scope>NUCLEOTIDE SEQUENCE [LARGE SCALE GENOMIC DNA]</scope>
    <source>
        <strain evidence="7">ATCC PRA-425</strain>
    </source>
</reference>
<feature type="transmembrane region" description="Helical" evidence="6">
    <location>
        <begin position="79"/>
        <end position="100"/>
    </location>
</feature>
<dbReference type="OrthoDB" id="262547at2759"/>
<feature type="compositionally biased region" description="Acidic residues" evidence="5">
    <location>
        <begin position="121"/>
        <end position="134"/>
    </location>
</feature>
<dbReference type="InterPro" id="IPR003689">
    <property type="entry name" value="ZIP"/>
</dbReference>
<keyword evidence="2 6" id="KW-0812">Transmembrane</keyword>
<dbReference type="GO" id="GO:0016020">
    <property type="term" value="C:membrane"/>
    <property type="evidence" value="ECO:0007669"/>
    <property type="project" value="UniProtKB-SubCell"/>
</dbReference>
<evidence type="ECO:0000256" key="5">
    <source>
        <dbReference type="SAM" id="MobiDB-lite"/>
    </source>
</evidence>
<dbReference type="GO" id="GO:0005385">
    <property type="term" value="F:zinc ion transmembrane transporter activity"/>
    <property type="evidence" value="ECO:0007669"/>
    <property type="project" value="TreeGrafter"/>
</dbReference>
<evidence type="ECO:0000313" key="7">
    <source>
        <dbReference type="EMBL" id="KAF4677695.1"/>
    </source>
</evidence>
<protein>
    <submittedName>
        <fullName evidence="7">Zinc transporter</fullName>
    </submittedName>
</protein>
<evidence type="ECO:0000256" key="4">
    <source>
        <dbReference type="ARBA" id="ARBA00023136"/>
    </source>
</evidence>
<dbReference type="Proteomes" id="UP000591131">
    <property type="component" value="Unassembled WGS sequence"/>
</dbReference>
<keyword evidence="4 6" id="KW-0472">Membrane</keyword>
<comment type="caution">
    <text evidence="7">The sequence shown here is derived from an EMBL/GenBank/DDBJ whole genome shotgun (WGS) entry which is preliminary data.</text>
</comment>
<keyword evidence="8" id="KW-1185">Reference proteome</keyword>
<feature type="transmembrane region" description="Helical" evidence="6">
    <location>
        <begin position="39"/>
        <end position="59"/>
    </location>
</feature>
<accession>A0A7J6N1G7</accession>
<evidence type="ECO:0000256" key="6">
    <source>
        <dbReference type="SAM" id="Phobius"/>
    </source>
</evidence>
<comment type="subcellular location">
    <subcellularLocation>
        <location evidence="1">Membrane</location>
        <topology evidence="1">Multi-pass membrane protein</topology>
    </subcellularLocation>
</comment>
<dbReference type="Pfam" id="PF02535">
    <property type="entry name" value="Zip"/>
    <property type="match status" value="1"/>
</dbReference>
<gene>
    <name evidence="7" type="primary">ZRT3_1</name>
    <name evidence="7" type="ORF">FOL47_010916</name>
</gene>
<name>A0A7J6N1G7_PERCH</name>
<feature type="region of interest" description="Disordered" evidence="5">
    <location>
        <begin position="114"/>
        <end position="135"/>
    </location>
</feature>
<keyword evidence="3 6" id="KW-1133">Transmembrane helix</keyword>
<evidence type="ECO:0000256" key="2">
    <source>
        <dbReference type="ARBA" id="ARBA00022692"/>
    </source>
</evidence>
<feature type="transmembrane region" description="Helical" evidence="6">
    <location>
        <begin position="299"/>
        <end position="320"/>
    </location>
</feature>
<evidence type="ECO:0000256" key="1">
    <source>
        <dbReference type="ARBA" id="ARBA00004141"/>
    </source>
</evidence>
<dbReference type="PANTHER" id="PTHR11040">
    <property type="entry name" value="ZINC/IRON TRANSPORTER"/>
    <property type="match status" value="1"/>
</dbReference>
<feature type="transmembrane region" description="Helical" evidence="6">
    <location>
        <begin position="12"/>
        <end position="32"/>
    </location>
</feature>
<feature type="transmembrane region" description="Helical" evidence="6">
    <location>
        <begin position="265"/>
        <end position="287"/>
    </location>
</feature>
<organism evidence="7 8">
    <name type="scientific">Perkinsus chesapeaki</name>
    <name type="common">Clam parasite</name>
    <name type="synonym">Perkinsus andrewsi</name>
    <dbReference type="NCBI Taxonomy" id="330153"/>
    <lineage>
        <taxon>Eukaryota</taxon>
        <taxon>Sar</taxon>
        <taxon>Alveolata</taxon>
        <taxon>Perkinsozoa</taxon>
        <taxon>Perkinsea</taxon>
        <taxon>Perkinsida</taxon>
        <taxon>Perkinsidae</taxon>
        <taxon>Perkinsus</taxon>
    </lineage>
</organism>
<evidence type="ECO:0000313" key="8">
    <source>
        <dbReference type="Proteomes" id="UP000591131"/>
    </source>
</evidence>